<reference evidence="2" key="1">
    <citation type="submission" date="2023-04" db="EMBL/GenBank/DDBJ databases">
        <title>Phytophthora fragariaefolia NBRC 109709.</title>
        <authorList>
            <person name="Ichikawa N."/>
            <person name="Sato H."/>
            <person name="Tonouchi N."/>
        </authorList>
    </citation>
    <scope>NUCLEOTIDE SEQUENCE</scope>
    <source>
        <strain evidence="2">NBRC 109709</strain>
    </source>
</reference>
<dbReference type="Proteomes" id="UP001165121">
    <property type="component" value="Unassembled WGS sequence"/>
</dbReference>
<comment type="caution">
    <text evidence="2">The sequence shown here is derived from an EMBL/GenBank/DDBJ whole genome shotgun (WGS) entry which is preliminary data.</text>
</comment>
<dbReference type="PANTHER" id="PTHR11439:SF440">
    <property type="entry name" value="INTEGRASE CATALYTIC DOMAIN-CONTAINING PROTEIN"/>
    <property type="match status" value="1"/>
</dbReference>
<dbReference type="OrthoDB" id="113257at2759"/>
<dbReference type="Pfam" id="PF07727">
    <property type="entry name" value="RVT_2"/>
    <property type="match status" value="1"/>
</dbReference>
<evidence type="ECO:0000313" key="3">
    <source>
        <dbReference type="Proteomes" id="UP001165121"/>
    </source>
</evidence>
<dbReference type="EMBL" id="BSXT01004384">
    <property type="protein sequence ID" value="GMF57666.1"/>
    <property type="molecule type" value="Genomic_DNA"/>
</dbReference>
<sequence>MTDACIYYKFDKAGVTVVGTYVDDLLVTGTGESRVNRFFMDMIILDLKDLGLASTFLGMRVQYVADSGYQFDQETSIVELLTRFGLEQANSVLAPIGSKEPSPTDVLEVLPPLASQELVVLTPTIANFQSLMGSLLWIARCTRPDIMFAVHCATRRSHAPTMVDWKLAKRIARYLSGTRKLKLLMGGGGLRNLPVQSQCYTDADFAGNKDDRKSVSAAIIKVNGMTVGWLCKKQSSVALSTSEAEFVAASVGGQELLGIRELMNELEVGVELPIWMLIDNQTAIMQIESESSSAKAKHVDVRLKFMRDYTSKGIVVPKYVASGAMLADLMTKALPVPRVRELREAVGLVKSE</sequence>
<dbReference type="CDD" id="cd09272">
    <property type="entry name" value="RNase_HI_RT_Ty1"/>
    <property type="match status" value="1"/>
</dbReference>
<dbReference type="InterPro" id="IPR013103">
    <property type="entry name" value="RVT_2"/>
</dbReference>
<proteinExistence type="predicted"/>
<organism evidence="2 3">
    <name type="scientific">Phytophthora fragariaefolia</name>
    <dbReference type="NCBI Taxonomy" id="1490495"/>
    <lineage>
        <taxon>Eukaryota</taxon>
        <taxon>Sar</taxon>
        <taxon>Stramenopiles</taxon>
        <taxon>Oomycota</taxon>
        <taxon>Peronosporomycetes</taxon>
        <taxon>Peronosporales</taxon>
        <taxon>Peronosporaceae</taxon>
        <taxon>Phytophthora</taxon>
    </lineage>
</organism>
<feature type="domain" description="Reverse transcriptase Ty1/copia-type" evidence="1">
    <location>
        <begin position="4"/>
        <end position="96"/>
    </location>
</feature>
<protein>
    <submittedName>
        <fullName evidence="2">Unnamed protein product</fullName>
    </submittedName>
</protein>
<keyword evidence="3" id="KW-1185">Reference proteome</keyword>
<dbReference type="AlphaFoldDB" id="A0A9W7D3S5"/>
<evidence type="ECO:0000259" key="1">
    <source>
        <dbReference type="Pfam" id="PF07727"/>
    </source>
</evidence>
<gene>
    <name evidence="2" type="ORF">Pfra01_002465600</name>
</gene>
<accession>A0A9W7D3S5</accession>
<name>A0A9W7D3S5_9STRA</name>
<evidence type="ECO:0000313" key="2">
    <source>
        <dbReference type="EMBL" id="GMF57666.1"/>
    </source>
</evidence>
<dbReference type="PANTHER" id="PTHR11439">
    <property type="entry name" value="GAG-POL-RELATED RETROTRANSPOSON"/>
    <property type="match status" value="1"/>
</dbReference>